<sequence>MPCSGGGTVDSGLFMTEKNFFGNRFTRFCTVTSMPIYGLRFRALGQTSYYSGPAGLNPGEHVLIEAEQGHALAVIVSGPAHPLSNQEEPLPQILRLASPEDVRRGEANEQLSREAQAFCRQCIRQRDLDMKLVDVEVFFDRSKLIFYFTAPSRIDFRDLVKDLVREYRARIELRQIGVRHETQMVGAVGNCGMVCCCRRYLRKFAPVTIRMAKEQNLFLNPAKISGICGRLLCCLSYEQENYDHFHKNCPRLGKKYQTDKGAMKVLRANMFRNSLAVLTEANEELELTLEEWQALSPHRPESVQNPQNQPRQTPKPQVGDGLLVVSAAPDNLDQLDMMDELFPHEEPDSPRGQENGNPDDAGLAHSHDAANGDAGGGQGDPGKPRRKRRRKPHSRAE</sequence>
<evidence type="ECO:0000259" key="2">
    <source>
        <dbReference type="PROSITE" id="PS51411"/>
    </source>
</evidence>
<feature type="compositionally biased region" description="Basic and acidic residues" evidence="1">
    <location>
        <begin position="341"/>
        <end position="351"/>
    </location>
</feature>
<reference evidence="3" key="1">
    <citation type="submission" date="2016-08" db="EMBL/GenBank/DDBJ databases">
        <authorList>
            <person name="Seilhamer J.J."/>
        </authorList>
    </citation>
    <scope>NUCLEOTIDE SEQUENCE</scope>
    <source>
        <strain evidence="3">86-1</strain>
    </source>
</reference>
<dbReference type="PANTHER" id="PTHR43830">
    <property type="entry name" value="PROTEIN PSP1"/>
    <property type="match status" value="1"/>
</dbReference>
<protein>
    <submittedName>
        <fullName evidence="3">PSP1 domain protein</fullName>
    </submittedName>
</protein>
<dbReference type="NCBIfam" id="NF041131">
    <property type="entry name" value="RicT_YaaT_fam"/>
    <property type="match status" value="1"/>
</dbReference>
<organism evidence="3">
    <name type="scientific">uncultured Desulfovibrio sp</name>
    <dbReference type="NCBI Taxonomy" id="167968"/>
    <lineage>
        <taxon>Bacteria</taxon>
        <taxon>Pseudomonadati</taxon>
        <taxon>Thermodesulfobacteriota</taxon>
        <taxon>Desulfovibrionia</taxon>
        <taxon>Desulfovibrionales</taxon>
        <taxon>Desulfovibrionaceae</taxon>
        <taxon>Desulfovibrio</taxon>
        <taxon>environmental samples</taxon>
    </lineage>
</organism>
<gene>
    <name evidence="3" type="ORF">KL86DES1_10388</name>
</gene>
<name>A0A212KYN0_9BACT</name>
<feature type="region of interest" description="Disordered" evidence="1">
    <location>
        <begin position="297"/>
        <end position="319"/>
    </location>
</feature>
<dbReference type="InterPro" id="IPR007557">
    <property type="entry name" value="PSP1_C"/>
</dbReference>
<dbReference type="PANTHER" id="PTHR43830:SF3">
    <property type="entry name" value="PROTEIN PSP1"/>
    <property type="match status" value="1"/>
</dbReference>
<evidence type="ECO:0000256" key="1">
    <source>
        <dbReference type="SAM" id="MobiDB-lite"/>
    </source>
</evidence>
<dbReference type="InterPro" id="IPR047767">
    <property type="entry name" value="PSP1-like"/>
</dbReference>
<dbReference type="Pfam" id="PF04468">
    <property type="entry name" value="PSP1"/>
    <property type="match status" value="1"/>
</dbReference>
<dbReference type="AlphaFoldDB" id="A0A212KYN0"/>
<feature type="compositionally biased region" description="Polar residues" evidence="1">
    <location>
        <begin position="302"/>
        <end position="315"/>
    </location>
</feature>
<evidence type="ECO:0000313" key="3">
    <source>
        <dbReference type="EMBL" id="SCM70408.1"/>
    </source>
</evidence>
<feature type="region of interest" description="Disordered" evidence="1">
    <location>
        <begin position="341"/>
        <end position="397"/>
    </location>
</feature>
<feature type="compositionally biased region" description="Basic residues" evidence="1">
    <location>
        <begin position="384"/>
        <end position="397"/>
    </location>
</feature>
<dbReference type="GO" id="GO:0005737">
    <property type="term" value="C:cytoplasm"/>
    <property type="evidence" value="ECO:0007669"/>
    <property type="project" value="TreeGrafter"/>
</dbReference>
<feature type="domain" description="PSP1 C-terminal" evidence="2">
    <location>
        <begin position="91"/>
        <end position="176"/>
    </location>
</feature>
<dbReference type="PROSITE" id="PS51411">
    <property type="entry name" value="PSP1_C"/>
    <property type="match status" value="1"/>
</dbReference>
<proteinExistence type="predicted"/>
<dbReference type="EMBL" id="FMJC01000001">
    <property type="protein sequence ID" value="SCM70408.1"/>
    <property type="molecule type" value="Genomic_DNA"/>
</dbReference>
<accession>A0A212KYN0</accession>